<reference evidence="1 2" key="1">
    <citation type="submission" date="2018-03" db="EMBL/GenBank/DDBJ databases">
        <title>Marinobacter brunus sp. nov., a marine bacterium of Gamma-proteobacteria isolated from the surface seawater of the South China Sea.</title>
        <authorList>
            <person name="Cheng H."/>
            <person name="Wu Y.-H."/>
            <person name="Xamxidin M."/>
            <person name="Xu X.-W."/>
        </authorList>
    </citation>
    <scope>NUCLEOTIDE SEQUENCE [LARGE SCALE GENOMIC DNA]</scope>
    <source>
        <strain evidence="1 2">NH169-3</strain>
    </source>
</reference>
<organism evidence="1 2">
    <name type="scientific">Marinobacter fuscus</name>
    <dbReference type="NCBI Taxonomy" id="2109942"/>
    <lineage>
        <taxon>Bacteria</taxon>
        <taxon>Pseudomonadati</taxon>
        <taxon>Pseudomonadota</taxon>
        <taxon>Gammaproteobacteria</taxon>
        <taxon>Pseudomonadales</taxon>
        <taxon>Marinobacteraceae</taxon>
        <taxon>Marinobacter</taxon>
    </lineage>
</organism>
<sequence length="69" mass="7573">MPKQVHLRCVPLTSYGFLQTPPLASDALASRIVFPSVGVTPSSFRWPGLPASPGKQKRALTAPFQKYIY</sequence>
<comment type="caution">
    <text evidence="1">The sequence shown here is derived from an EMBL/GenBank/DDBJ whole genome shotgun (WGS) entry which is preliminary data.</text>
</comment>
<gene>
    <name evidence="1" type="ORF">C7H09_04990</name>
</gene>
<name>A0A2T1KPA0_9GAMM</name>
<dbReference type="EMBL" id="PXNP01000019">
    <property type="protein sequence ID" value="PSF11981.1"/>
    <property type="molecule type" value="Genomic_DNA"/>
</dbReference>
<keyword evidence="2" id="KW-1185">Reference proteome</keyword>
<dbReference type="Proteomes" id="UP000239866">
    <property type="component" value="Unassembled WGS sequence"/>
</dbReference>
<dbReference type="AlphaFoldDB" id="A0A2T1KPA0"/>
<protein>
    <submittedName>
        <fullName evidence="1">Uncharacterized protein</fullName>
    </submittedName>
</protein>
<dbReference type="OrthoDB" id="6337502at2"/>
<proteinExistence type="predicted"/>
<evidence type="ECO:0000313" key="1">
    <source>
        <dbReference type="EMBL" id="PSF11981.1"/>
    </source>
</evidence>
<accession>A0A2T1KPA0</accession>
<evidence type="ECO:0000313" key="2">
    <source>
        <dbReference type="Proteomes" id="UP000239866"/>
    </source>
</evidence>